<keyword evidence="5" id="KW-0808">Transferase</keyword>
<feature type="domain" description="PTS EIIC type-1" evidence="21">
    <location>
        <begin position="106"/>
        <end position="458"/>
    </location>
</feature>
<dbReference type="CDD" id="cd00212">
    <property type="entry name" value="PTS_IIB_glc"/>
    <property type="match status" value="1"/>
</dbReference>
<keyword evidence="9 18" id="KW-1133">Transmembrane helix</keyword>
<evidence type="ECO:0000313" key="22">
    <source>
        <dbReference type="EMBL" id="PJZ15038.1"/>
    </source>
</evidence>
<feature type="transmembrane region" description="Helical" evidence="18">
    <location>
        <begin position="378"/>
        <end position="397"/>
    </location>
</feature>
<evidence type="ECO:0000256" key="6">
    <source>
        <dbReference type="ARBA" id="ARBA00022683"/>
    </source>
</evidence>
<evidence type="ECO:0000256" key="10">
    <source>
        <dbReference type="ARBA" id="ARBA00023136"/>
    </source>
</evidence>
<evidence type="ECO:0000256" key="17">
    <source>
        <dbReference type="SAM" id="Coils"/>
    </source>
</evidence>
<dbReference type="Gene3D" id="3.30.1360.60">
    <property type="entry name" value="Glucose permease domain IIB"/>
    <property type="match status" value="1"/>
</dbReference>
<keyword evidence="3" id="KW-1003">Cell membrane</keyword>
<comment type="catalytic activity">
    <reaction evidence="13">
        <text>N(pros)-phospho-L-histidyl-[protein](out) + sucrose = sucrose 6(G)-phosphate(in) + L-histidyl-[protein]</text>
        <dbReference type="Rhea" id="RHEA:49236"/>
        <dbReference type="Rhea" id="RHEA-COMP:9745"/>
        <dbReference type="Rhea" id="RHEA-COMP:9746"/>
        <dbReference type="ChEBI" id="CHEBI:17992"/>
        <dbReference type="ChEBI" id="CHEBI:29979"/>
        <dbReference type="ChEBI" id="CHEBI:64837"/>
        <dbReference type="ChEBI" id="CHEBI:91002"/>
        <dbReference type="EC" id="2.7.1.211"/>
    </reaction>
</comment>
<feature type="transmembrane region" description="Helical" evidence="18">
    <location>
        <begin position="276"/>
        <end position="297"/>
    </location>
</feature>
<dbReference type="FunFam" id="3.30.1360.60:FF:000001">
    <property type="entry name" value="PTS system glucose-specific IIBC component PtsG"/>
    <property type="match status" value="1"/>
</dbReference>
<gene>
    <name evidence="22" type="ORF">BHU41_10535</name>
</gene>
<feature type="transmembrane region" description="Helical" evidence="18">
    <location>
        <begin position="145"/>
        <end position="164"/>
    </location>
</feature>
<keyword evidence="10 18" id="KW-0472">Membrane</keyword>
<dbReference type="InterPro" id="IPR013013">
    <property type="entry name" value="PTS_EIIC_1"/>
</dbReference>
<evidence type="ECO:0000256" key="1">
    <source>
        <dbReference type="ARBA" id="ARBA00004651"/>
    </source>
</evidence>
<sequence>MAKKDYSKLAKNLIADVGGQSNIDSYFHCATRMRFQLKDINKAKSNTDKIKELDDVINVVVQNGQYQVVIGPNVGDVYDAIQKEIGDISSSSTEEKSKSKWDHFFEVVSGLFTPIVPVLMASGMMGALITILNLCGVLPKSSPEYFLLNVVYQAGFYFLPFYISDSSAKVLHANRYLAMLLAGIMLYPQLWTFKGPLTFLHMPIQHIEYGQAVLPVILGVWALAYIERFFEKIMPDIIKSFMAPLLTMMIMLPIMLIIIGPLGTNIGNVLATGIKWMGNNMGFLAVGIIAFFTPLMIATGTHSFAFPVIVATLASLGYDQVMMPSMVAENLAMAGAAFSIAILSKDKKKKSGAFAASLSAVLGISEPSMYGFVIPSGYGFLGAMLGGLVGGLFGGLFKFRMYMIASSSVVGIPAMFGKNAGISNVIVGILEIIISFVAAVGFTVLLRKSNFNIDAIMHKKQQKKERAEKIQAAKKAQEESPFNKPTVIVSPVKGDVVSLSEIKDEVFSTGSMGKGVAIDPECDLVKAPINGEIIMAYPTGHAIGLRSEDGAEVLIHIGMDTVNLNGKGFELKVKQGDKVSIGDSLVKFDRQTIHEAGYSTIIPMVITNTNKYHNIEVLVHGKINYNQELLELE</sequence>
<dbReference type="GO" id="GO:0090589">
    <property type="term" value="F:protein-phosphocysteine-trehalose phosphotransferase system transporter activity"/>
    <property type="evidence" value="ECO:0007669"/>
    <property type="project" value="TreeGrafter"/>
</dbReference>
<evidence type="ECO:0000256" key="15">
    <source>
        <dbReference type="ARBA" id="ARBA00081008"/>
    </source>
</evidence>
<dbReference type="InterPro" id="IPR018113">
    <property type="entry name" value="PTrfase_EIIB_Cys"/>
</dbReference>
<keyword evidence="2" id="KW-0813">Transport</keyword>
<dbReference type="InterPro" id="IPR011297">
    <property type="entry name" value="PTS_IIABC_b_glu"/>
</dbReference>
<comment type="caution">
    <text evidence="22">The sequence shown here is derived from an EMBL/GenBank/DDBJ whole genome shotgun (WGS) entry which is preliminary data.</text>
</comment>
<dbReference type="EC" id="2.7.1.211" evidence="11"/>
<dbReference type="NCBIfam" id="TIGR01995">
    <property type="entry name" value="PTS-II-ABC-beta"/>
    <property type="match status" value="1"/>
</dbReference>
<evidence type="ECO:0000256" key="18">
    <source>
        <dbReference type="SAM" id="Phobius"/>
    </source>
</evidence>
<dbReference type="Pfam" id="PF00367">
    <property type="entry name" value="PTS_EIIB"/>
    <property type="match status" value="1"/>
</dbReference>
<dbReference type="InterPro" id="IPR036878">
    <property type="entry name" value="Glu_permease_IIB"/>
</dbReference>
<feature type="transmembrane region" description="Helical" evidence="18">
    <location>
        <begin position="351"/>
        <end position="372"/>
    </location>
</feature>
<evidence type="ECO:0000256" key="9">
    <source>
        <dbReference type="ARBA" id="ARBA00022989"/>
    </source>
</evidence>
<dbReference type="RefSeq" id="WP_100733155.1">
    <property type="nucleotide sequence ID" value="NZ_MKXG01000251.1"/>
</dbReference>
<evidence type="ECO:0000259" key="19">
    <source>
        <dbReference type="PROSITE" id="PS51093"/>
    </source>
</evidence>
<keyword evidence="17" id="KW-0175">Coiled coil</keyword>
<evidence type="ECO:0000256" key="7">
    <source>
        <dbReference type="ARBA" id="ARBA00022692"/>
    </source>
</evidence>
<evidence type="ECO:0000256" key="4">
    <source>
        <dbReference type="ARBA" id="ARBA00022597"/>
    </source>
</evidence>
<dbReference type="FunFam" id="2.70.70.10:FF:000001">
    <property type="entry name" value="PTS system glucose-specific IIA component"/>
    <property type="match status" value="1"/>
</dbReference>
<dbReference type="InterPro" id="IPR001996">
    <property type="entry name" value="PTS_IIB_1"/>
</dbReference>
<organism evidence="22 23">
    <name type="scientific">Lactobacillus crispatus</name>
    <dbReference type="NCBI Taxonomy" id="47770"/>
    <lineage>
        <taxon>Bacteria</taxon>
        <taxon>Bacillati</taxon>
        <taxon>Bacillota</taxon>
        <taxon>Bacilli</taxon>
        <taxon>Lactobacillales</taxon>
        <taxon>Lactobacillaceae</taxon>
        <taxon>Lactobacillus</taxon>
    </lineage>
</organism>
<name>A0A2M9WL16_9LACO</name>
<evidence type="ECO:0000259" key="20">
    <source>
        <dbReference type="PROSITE" id="PS51098"/>
    </source>
</evidence>
<dbReference type="PROSITE" id="PS51093">
    <property type="entry name" value="PTS_EIIA_TYPE_1"/>
    <property type="match status" value="1"/>
</dbReference>
<accession>A0A2M9WL16</accession>
<comment type="function">
    <text evidence="12">The phosphoenolpyruvate-dependent sugar phosphotransferase system (sugar PTS), a major carbohydrate active transport system, catalyzes the phosphorylation of incoming sugar substrates concomitantly with their translocation across the cell membrane. This system is involved in sucrose transport.</text>
</comment>
<comment type="subcellular location">
    <subcellularLocation>
        <location evidence="1">Cell membrane</location>
        <topology evidence="1">Multi-pass membrane protein</topology>
    </subcellularLocation>
</comment>
<dbReference type="GO" id="GO:0009401">
    <property type="term" value="P:phosphoenolpyruvate-dependent sugar phosphotransferase system"/>
    <property type="evidence" value="ECO:0007669"/>
    <property type="project" value="UniProtKB-KW"/>
</dbReference>
<dbReference type="PROSITE" id="PS51103">
    <property type="entry name" value="PTS_EIIC_TYPE_1"/>
    <property type="match status" value="1"/>
</dbReference>
<dbReference type="AlphaFoldDB" id="A0A2M9WL16"/>
<keyword evidence="6" id="KW-0598">Phosphotransferase system</keyword>
<feature type="domain" description="PTS EIIB type-1" evidence="20">
    <location>
        <begin position="7"/>
        <end position="91"/>
    </location>
</feature>
<dbReference type="GO" id="GO:0005886">
    <property type="term" value="C:plasma membrane"/>
    <property type="evidence" value="ECO:0007669"/>
    <property type="project" value="UniProtKB-SubCell"/>
</dbReference>
<feature type="coiled-coil region" evidence="17">
    <location>
        <begin position="453"/>
        <end position="480"/>
    </location>
</feature>
<dbReference type="Proteomes" id="UP000231914">
    <property type="component" value="Unassembled WGS sequence"/>
</dbReference>
<dbReference type="GO" id="GO:0015771">
    <property type="term" value="P:trehalose transport"/>
    <property type="evidence" value="ECO:0007669"/>
    <property type="project" value="TreeGrafter"/>
</dbReference>
<feature type="active site" description="Phosphocysteine intermediate; for EIIB activity" evidence="16">
    <location>
        <position position="29"/>
    </location>
</feature>
<dbReference type="PANTHER" id="PTHR30175:SF1">
    <property type="entry name" value="PTS SYSTEM ARBUTIN-, CELLOBIOSE-, AND SALICIN-SPECIFIC EIIBC COMPONENT-RELATED"/>
    <property type="match status" value="1"/>
</dbReference>
<feature type="transmembrane region" description="Helical" evidence="18">
    <location>
        <begin position="176"/>
        <end position="192"/>
    </location>
</feature>
<dbReference type="InterPro" id="IPR003352">
    <property type="entry name" value="PTS_EIIC"/>
</dbReference>
<feature type="transmembrane region" description="Helical" evidence="18">
    <location>
        <begin position="327"/>
        <end position="344"/>
    </location>
</feature>
<feature type="transmembrane region" description="Helical" evidence="18">
    <location>
        <begin position="425"/>
        <end position="446"/>
    </location>
</feature>
<dbReference type="PROSITE" id="PS01035">
    <property type="entry name" value="PTS_EIIB_TYPE_1_CYS"/>
    <property type="match status" value="1"/>
</dbReference>
<dbReference type="Pfam" id="PF02378">
    <property type="entry name" value="PTS_EIIC"/>
    <property type="match status" value="1"/>
</dbReference>
<dbReference type="SUPFAM" id="SSF51261">
    <property type="entry name" value="Duplicated hybrid motif"/>
    <property type="match status" value="1"/>
</dbReference>
<evidence type="ECO:0000256" key="11">
    <source>
        <dbReference type="ARBA" id="ARBA00044053"/>
    </source>
</evidence>
<reference evidence="22 23" key="1">
    <citation type="submission" date="2016-10" db="EMBL/GenBank/DDBJ databases">
        <title>WGS of isloates from the oral cavity of healthy individuals.</title>
        <authorList>
            <person name="Sharma S."/>
            <person name="Pal V.K."/>
            <person name="Patil P.B."/>
            <person name="Korpole S."/>
            <person name="Grover V."/>
        </authorList>
    </citation>
    <scope>NUCLEOTIDE SEQUENCE [LARGE SCALE GENOMIC DNA]</scope>
    <source>
        <strain evidence="22 23">DISK12</strain>
    </source>
</reference>
<evidence type="ECO:0000256" key="16">
    <source>
        <dbReference type="PROSITE-ProRule" id="PRU00421"/>
    </source>
</evidence>
<dbReference type="GO" id="GO:0008982">
    <property type="term" value="F:protein-N(PI)-phosphohistidine-sugar phosphotransferase activity"/>
    <property type="evidence" value="ECO:0007669"/>
    <property type="project" value="InterPro"/>
</dbReference>
<evidence type="ECO:0000256" key="2">
    <source>
        <dbReference type="ARBA" id="ARBA00022448"/>
    </source>
</evidence>
<keyword evidence="4" id="KW-0762">Sugar transport</keyword>
<evidence type="ECO:0000256" key="13">
    <source>
        <dbReference type="ARBA" id="ARBA00048931"/>
    </source>
</evidence>
<protein>
    <recommendedName>
        <fullName evidence="14">PTS system sucrose-specific EIIBCA component</fullName>
        <ecNumber evidence="11">2.7.1.211</ecNumber>
    </recommendedName>
    <alternativeName>
        <fullName evidence="15">EIIBCA-Scr</fullName>
    </alternativeName>
</protein>
<evidence type="ECO:0000256" key="5">
    <source>
        <dbReference type="ARBA" id="ARBA00022679"/>
    </source>
</evidence>
<proteinExistence type="predicted"/>
<evidence type="ECO:0000256" key="3">
    <source>
        <dbReference type="ARBA" id="ARBA00022475"/>
    </source>
</evidence>
<dbReference type="InterPro" id="IPR050558">
    <property type="entry name" value="PTS_Sugar-Specific_Components"/>
</dbReference>
<evidence type="ECO:0000256" key="14">
    <source>
        <dbReference type="ARBA" id="ARBA00074554"/>
    </source>
</evidence>
<dbReference type="GO" id="GO:0016301">
    <property type="term" value="F:kinase activity"/>
    <property type="evidence" value="ECO:0007669"/>
    <property type="project" value="UniProtKB-KW"/>
</dbReference>
<dbReference type="InterPro" id="IPR001127">
    <property type="entry name" value="PTS_EIIA_1_perm"/>
</dbReference>
<evidence type="ECO:0000256" key="8">
    <source>
        <dbReference type="ARBA" id="ARBA00022777"/>
    </source>
</evidence>
<keyword evidence="7 18" id="KW-0812">Transmembrane</keyword>
<dbReference type="PROSITE" id="PS51098">
    <property type="entry name" value="PTS_EIIB_TYPE_1"/>
    <property type="match status" value="1"/>
</dbReference>
<feature type="domain" description="PTS EIIA type-1" evidence="19">
    <location>
        <begin position="504"/>
        <end position="608"/>
    </location>
</feature>
<evidence type="ECO:0000313" key="23">
    <source>
        <dbReference type="Proteomes" id="UP000231914"/>
    </source>
</evidence>
<feature type="transmembrane region" description="Helical" evidence="18">
    <location>
        <begin position="242"/>
        <end position="264"/>
    </location>
</feature>
<dbReference type="PANTHER" id="PTHR30175">
    <property type="entry name" value="PHOSPHOTRANSFERASE SYSTEM TRANSPORT PROTEIN"/>
    <property type="match status" value="1"/>
</dbReference>
<keyword evidence="8" id="KW-0418">Kinase</keyword>
<dbReference type="NCBIfam" id="TIGR00830">
    <property type="entry name" value="PTBA"/>
    <property type="match status" value="1"/>
</dbReference>
<dbReference type="SUPFAM" id="SSF55604">
    <property type="entry name" value="Glucose permease domain IIB"/>
    <property type="match status" value="1"/>
</dbReference>
<dbReference type="Pfam" id="PF00358">
    <property type="entry name" value="PTS_EIIA_1"/>
    <property type="match status" value="1"/>
</dbReference>
<feature type="transmembrane region" description="Helical" evidence="18">
    <location>
        <begin position="104"/>
        <end position="133"/>
    </location>
</feature>
<dbReference type="InterPro" id="IPR011055">
    <property type="entry name" value="Dup_hybrid_motif"/>
</dbReference>
<evidence type="ECO:0000259" key="21">
    <source>
        <dbReference type="PROSITE" id="PS51103"/>
    </source>
</evidence>
<dbReference type="PROSITE" id="PS00371">
    <property type="entry name" value="PTS_EIIA_TYPE_1_HIS"/>
    <property type="match status" value="1"/>
</dbReference>
<dbReference type="Gene3D" id="2.70.70.10">
    <property type="entry name" value="Glucose Permease (Domain IIA)"/>
    <property type="match status" value="1"/>
</dbReference>
<evidence type="ECO:0000256" key="12">
    <source>
        <dbReference type="ARBA" id="ARBA00045139"/>
    </source>
</evidence>
<dbReference type="EMBL" id="MKXG01000251">
    <property type="protein sequence ID" value="PJZ15038.1"/>
    <property type="molecule type" value="Genomic_DNA"/>
</dbReference>